<proteinExistence type="predicted"/>
<organism evidence="1 2">
    <name type="scientific">Nocardia transvalensis</name>
    <dbReference type="NCBI Taxonomy" id="37333"/>
    <lineage>
        <taxon>Bacteria</taxon>
        <taxon>Bacillati</taxon>
        <taxon>Actinomycetota</taxon>
        <taxon>Actinomycetes</taxon>
        <taxon>Mycobacteriales</taxon>
        <taxon>Nocardiaceae</taxon>
        <taxon>Nocardia</taxon>
    </lineage>
</organism>
<reference evidence="1 2" key="1">
    <citation type="submission" date="2020-08" db="EMBL/GenBank/DDBJ databases">
        <title>Sequencing the genomes of 1000 actinobacteria strains.</title>
        <authorList>
            <person name="Klenk H.-P."/>
        </authorList>
    </citation>
    <scope>NUCLEOTIDE SEQUENCE [LARGE SCALE GENOMIC DNA]</scope>
    <source>
        <strain evidence="1 2">DSM 43582</strain>
    </source>
</reference>
<sequence length="140" mass="16469">MRPRPLPLSVLLSIIEYREIALEADLRKLGIRYSDRWRFDEHGQRLLTLREIWASIQYLDDRAALTIAANNGKPRWGYTEYLLADLFTVFTRQQHPWRPKTLVQKKITARRAAAEQMTKARFARRNRALATTTTSRTERG</sequence>
<accession>A0A7W9PFP2</accession>
<evidence type="ECO:0000313" key="1">
    <source>
        <dbReference type="EMBL" id="MBB5915277.1"/>
    </source>
</evidence>
<evidence type="ECO:0000313" key="2">
    <source>
        <dbReference type="Proteomes" id="UP000540412"/>
    </source>
</evidence>
<protein>
    <submittedName>
        <fullName evidence="1">Uncharacterized protein YdaU (DUF1376 family)</fullName>
    </submittedName>
</protein>
<comment type="caution">
    <text evidence="1">The sequence shown here is derived from an EMBL/GenBank/DDBJ whole genome shotgun (WGS) entry which is preliminary data.</text>
</comment>
<gene>
    <name evidence="1" type="ORF">BJY24_004144</name>
</gene>
<dbReference type="RefSeq" id="WP_040743948.1">
    <property type="nucleotide sequence ID" value="NZ_JACHIT010000001.1"/>
</dbReference>
<name>A0A7W9PFP2_9NOCA</name>
<dbReference type="Proteomes" id="UP000540412">
    <property type="component" value="Unassembled WGS sequence"/>
</dbReference>
<keyword evidence="2" id="KW-1185">Reference proteome</keyword>
<dbReference type="EMBL" id="JACHIT010000001">
    <property type="protein sequence ID" value="MBB5915277.1"/>
    <property type="molecule type" value="Genomic_DNA"/>
</dbReference>
<dbReference type="AlphaFoldDB" id="A0A7W9PFP2"/>